<keyword evidence="2" id="KW-0521">NADP</keyword>
<comment type="similarity">
    <text evidence="1 4">Belongs to the short-chain dehydrogenases/reductases (SDR) family.</text>
</comment>
<gene>
    <name evidence="5" type="ORF">N7476_006418</name>
</gene>
<dbReference type="GO" id="GO:0016491">
    <property type="term" value="F:oxidoreductase activity"/>
    <property type="evidence" value="ECO:0007669"/>
    <property type="project" value="UniProtKB-KW"/>
</dbReference>
<dbReference type="Pfam" id="PF00106">
    <property type="entry name" value="adh_short"/>
    <property type="match status" value="1"/>
</dbReference>
<organism evidence="5 6">
    <name type="scientific">Penicillium atrosanguineum</name>
    <dbReference type="NCBI Taxonomy" id="1132637"/>
    <lineage>
        <taxon>Eukaryota</taxon>
        <taxon>Fungi</taxon>
        <taxon>Dikarya</taxon>
        <taxon>Ascomycota</taxon>
        <taxon>Pezizomycotina</taxon>
        <taxon>Eurotiomycetes</taxon>
        <taxon>Eurotiomycetidae</taxon>
        <taxon>Eurotiales</taxon>
        <taxon>Aspergillaceae</taxon>
        <taxon>Penicillium</taxon>
    </lineage>
</organism>
<reference evidence="5" key="2">
    <citation type="journal article" date="2023" name="IMA Fungus">
        <title>Comparative genomic study of the Penicillium genus elucidates a diverse pangenome and 15 lateral gene transfer events.</title>
        <authorList>
            <person name="Petersen C."/>
            <person name="Sorensen T."/>
            <person name="Nielsen M.R."/>
            <person name="Sondergaard T.E."/>
            <person name="Sorensen J.L."/>
            <person name="Fitzpatrick D.A."/>
            <person name="Frisvad J.C."/>
            <person name="Nielsen K.L."/>
        </authorList>
    </citation>
    <scope>NUCLEOTIDE SEQUENCE</scope>
    <source>
        <strain evidence="5">IBT 21472</strain>
    </source>
</reference>
<sequence length="339" mass="36393">MATSHLEYNEKTSATEVASAFASHIRDKNVVITGVGPNSLGEALALAIGSQKPRNLILASRTKAKVQEVAAKVQDLSPETSVEAVVLNLASQKSIHEAASKIQSLADRVDTLINNAGMMVLERETTDEGIEVQFGTNHVGHFLFTNLLIPQLKNAAKVSGPGSTRIINVTSAGHRLSPVRFSDYNLEGKDVPIDERPPDGLPPMFSTTAEGYNGWLAYGQSKTANILFTVYLSQHMASSGIVSYGVHPGSIWTGLSRGLDDIGYETMSKTSSFWKNADQGAATMLVAAYDPALKAVSDPSEVYLSDCQFAKTAPHAVNMDSAERLFHLSEKLVGIKFAL</sequence>
<evidence type="ECO:0000256" key="4">
    <source>
        <dbReference type="RuleBase" id="RU000363"/>
    </source>
</evidence>
<evidence type="ECO:0000256" key="1">
    <source>
        <dbReference type="ARBA" id="ARBA00006484"/>
    </source>
</evidence>
<protein>
    <submittedName>
        <fullName evidence="5">Short-chain dehydrogenase</fullName>
    </submittedName>
</protein>
<evidence type="ECO:0000313" key="5">
    <source>
        <dbReference type="EMBL" id="KAJ5316111.1"/>
    </source>
</evidence>
<proteinExistence type="inferred from homology"/>
<evidence type="ECO:0000256" key="3">
    <source>
        <dbReference type="ARBA" id="ARBA00023002"/>
    </source>
</evidence>
<dbReference type="SUPFAM" id="SSF51735">
    <property type="entry name" value="NAD(P)-binding Rossmann-fold domains"/>
    <property type="match status" value="1"/>
</dbReference>
<dbReference type="PRINTS" id="PR00080">
    <property type="entry name" value="SDRFAMILY"/>
</dbReference>
<keyword evidence="6" id="KW-1185">Reference proteome</keyword>
<accession>A0A9W9PX50</accession>
<dbReference type="EMBL" id="JAPZBO010000005">
    <property type="protein sequence ID" value="KAJ5316111.1"/>
    <property type="molecule type" value="Genomic_DNA"/>
</dbReference>
<dbReference type="PANTHER" id="PTHR24320">
    <property type="entry name" value="RETINOL DEHYDROGENASE"/>
    <property type="match status" value="1"/>
</dbReference>
<dbReference type="InterPro" id="IPR036291">
    <property type="entry name" value="NAD(P)-bd_dom_sf"/>
</dbReference>
<evidence type="ECO:0000313" key="6">
    <source>
        <dbReference type="Proteomes" id="UP001147746"/>
    </source>
</evidence>
<dbReference type="InterPro" id="IPR002347">
    <property type="entry name" value="SDR_fam"/>
</dbReference>
<evidence type="ECO:0000256" key="2">
    <source>
        <dbReference type="ARBA" id="ARBA00022857"/>
    </source>
</evidence>
<dbReference type="AlphaFoldDB" id="A0A9W9PX50"/>
<keyword evidence="3" id="KW-0560">Oxidoreductase</keyword>
<dbReference type="PRINTS" id="PR00081">
    <property type="entry name" value="GDHRDH"/>
</dbReference>
<reference evidence="5" key="1">
    <citation type="submission" date="2022-12" db="EMBL/GenBank/DDBJ databases">
        <authorList>
            <person name="Petersen C."/>
        </authorList>
    </citation>
    <scope>NUCLEOTIDE SEQUENCE</scope>
    <source>
        <strain evidence="5">IBT 21472</strain>
    </source>
</reference>
<dbReference type="PANTHER" id="PTHR24320:SF283">
    <property type="entry name" value="RETINOL DEHYDROGENASE 11"/>
    <property type="match status" value="1"/>
</dbReference>
<dbReference type="Gene3D" id="3.40.50.720">
    <property type="entry name" value="NAD(P)-binding Rossmann-like Domain"/>
    <property type="match status" value="1"/>
</dbReference>
<comment type="caution">
    <text evidence="5">The sequence shown here is derived from an EMBL/GenBank/DDBJ whole genome shotgun (WGS) entry which is preliminary data.</text>
</comment>
<dbReference type="Proteomes" id="UP001147746">
    <property type="component" value="Unassembled WGS sequence"/>
</dbReference>
<name>A0A9W9PX50_9EURO</name>